<dbReference type="AlphaFoldDB" id="A0A6J6Y9I5"/>
<proteinExistence type="predicted"/>
<dbReference type="EMBL" id="CAFAAI010000232">
    <property type="protein sequence ID" value="CAB4806070.1"/>
    <property type="molecule type" value="Genomic_DNA"/>
</dbReference>
<accession>A0A6J6Y9I5</accession>
<gene>
    <name evidence="1" type="ORF">UFOPK2992_01289</name>
</gene>
<evidence type="ECO:0000313" key="1">
    <source>
        <dbReference type="EMBL" id="CAB4806070.1"/>
    </source>
</evidence>
<reference evidence="1" key="1">
    <citation type="submission" date="2020-05" db="EMBL/GenBank/DDBJ databases">
        <authorList>
            <person name="Chiriac C."/>
            <person name="Salcher M."/>
            <person name="Ghai R."/>
            <person name="Kavagutti S V."/>
        </authorList>
    </citation>
    <scope>NUCLEOTIDE SEQUENCE</scope>
</reference>
<protein>
    <submittedName>
        <fullName evidence="1">Unannotated protein</fullName>
    </submittedName>
</protein>
<organism evidence="1">
    <name type="scientific">freshwater metagenome</name>
    <dbReference type="NCBI Taxonomy" id="449393"/>
    <lineage>
        <taxon>unclassified sequences</taxon>
        <taxon>metagenomes</taxon>
        <taxon>ecological metagenomes</taxon>
    </lineage>
</organism>
<sequence length="283" mass="31095">MAEAVHGMSELCLDRWVSRCRTESKEIERVDCWLDLASELFEHEVLVFHLGHEACGLEQTLAVGERAEARCQVGVVQRWVVVERVLQVCHEAVVLVFEDGVNRREANVLIGTAVAGDHVQVEQLVVVARRWAVTADGAEGLSGTSDGVWVRCANWGRSVRDVVEERRVDAADVCRRWHWVGEVALDEAECGHVLGKAVGARNEVAVWVGGDHWDVVDVGVDKLQAELVGSLCLHVGPVGHGAIGVTKQAAGCGRVAERIEFVLAQEHLMRRVRAVCLAEVDPW</sequence>
<name>A0A6J6Y9I5_9ZZZZ</name>